<gene>
    <name evidence="2" type="ORF">Sps_00218</name>
</gene>
<evidence type="ECO:0000313" key="2">
    <source>
        <dbReference type="EMBL" id="AQS35438.1"/>
    </source>
</evidence>
<dbReference type="Gene3D" id="3.40.50.1110">
    <property type="entry name" value="SGNH hydrolase"/>
    <property type="match status" value="1"/>
</dbReference>
<dbReference type="EMBL" id="CP014782">
    <property type="protein sequence ID" value="AQS35438.1"/>
    <property type="molecule type" value="Genomic_DNA"/>
</dbReference>
<dbReference type="Gene3D" id="3.40.630.30">
    <property type="match status" value="1"/>
</dbReference>
<dbReference type="GO" id="GO:0016788">
    <property type="term" value="F:hydrolase activity, acting on ester bonds"/>
    <property type="evidence" value="ECO:0007669"/>
    <property type="project" value="UniProtKB-ARBA"/>
</dbReference>
<dbReference type="GO" id="GO:0016747">
    <property type="term" value="F:acyltransferase activity, transferring groups other than amino-acyl groups"/>
    <property type="evidence" value="ECO:0007669"/>
    <property type="project" value="InterPro"/>
</dbReference>
<dbReference type="Proteomes" id="UP000189545">
    <property type="component" value="Chromosome"/>
</dbReference>
<organism evidence="2 3">
    <name type="scientific">Shewanella psychrophila</name>
    <dbReference type="NCBI Taxonomy" id="225848"/>
    <lineage>
        <taxon>Bacteria</taxon>
        <taxon>Pseudomonadati</taxon>
        <taxon>Pseudomonadota</taxon>
        <taxon>Gammaproteobacteria</taxon>
        <taxon>Alteromonadales</taxon>
        <taxon>Shewanellaceae</taxon>
        <taxon>Shewanella</taxon>
    </lineage>
</organism>
<dbReference type="NCBIfam" id="TIGR01686">
    <property type="entry name" value="FkbH"/>
    <property type="match status" value="1"/>
</dbReference>
<dbReference type="AlphaFoldDB" id="A0A1S6HIW0"/>
<feature type="domain" description="N-acetyltransferase" evidence="1">
    <location>
        <begin position="456"/>
        <end position="621"/>
    </location>
</feature>
<reference evidence="2 3" key="1">
    <citation type="submission" date="2016-03" db="EMBL/GenBank/DDBJ databases">
        <title>Complete genome sequence of Shewanella psychrophila WP2, a deep sea bacterium isolated from west Pacific sediment.</title>
        <authorList>
            <person name="Xu G."/>
            <person name="Jian H."/>
        </authorList>
    </citation>
    <scope>NUCLEOTIDE SEQUENCE [LARGE SCALE GENOMIC DNA]</scope>
    <source>
        <strain evidence="2 3">WP2</strain>
    </source>
</reference>
<dbReference type="SUPFAM" id="SSF56784">
    <property type="entry name" value="HAD-like"/>
    <property type="match status" value="1"/>
</dbReference>
<evidence type="ECO:0000259" key="1">
    <source>
        <dbReference type="PROSITE" id="PS51186"/>
    </source>
</evidence>
<dbReference type="InterPro" id="IPR016181">
    <property type="entry name" value="Acyl_CoA_acyltransferase"/>
</dbReference>
<dbReference type="InterPro" id="IPR036514">
    <property type="entry name" value="SGNH_hydro_sf"/>
</dbReference>
<protein>
    <submittedName>
        <fullName evidence="2">D-glyceryl-ACP synthase</fullName>
    </submittedName>
</protein>
<dbReference type="InterPro" id="IPR000182">
    <property type="entry name" value="GNAT_dom"/>
</dbReference>
<dbReference type="STRING" id="225848.Sps_00218"/>
<dbReference type="SUPFAM" id="SSF55729">
    <property type="entry name" value="Acyl-CoA N-acyltransferases (Nat)"/>
    <property type="match status" value="1"/>
</dbReference>
<proteinExistence type="predicted"/>
<keyword evidence="3" id="KW-1185">Reference proteome</keyword>
<name>A0A1S6HIW0_9GAMM</name>
<dbReference type="InterPro" id="IPR023214">
    <property type="entry name" value="HAD_sf"/>
</dbReference>
<dbReference type="InterPro" id="IPR036412">
    <property type="entry name" value="HAD-like_sf"/>
</dbReference>
<dbReference type="NCBIfam" id="TIGR01681">
    <property type="entry name" value="HAD-SF-IIIC"/>
    <property type="match status" value="1"/>
</dbReference>
<dbReference type="PROSITE" id="PS51186">
    <property type="entry name" value="GNAT"/>
    <property type="match status" value="1"/>
</dbReference>
<dbReference type="Gene3D" id="3.40.50.1000">
    <property type="entry name" value="HAD superfamily/HAD-like"/>
    <property type="match status" value="1"/>
</dbReference>
<accession>A0A1S6HIW0</accession>
<dbReference type="RefSeq" id="WP_077750793.1">
    <property type="nucleotide sequence ID" value="NZ_CP014782.1"/>
</dbReference>
<dbReference type="InterPro" id="IPR010037">
    <property type="entry name" value="FkbH_domain"/>
</dbReference>
<dbReference type="OrthoDB" id="323926at2"/>
<evidence type="ECO:0000313" key="3">
    <source>
        <dbReference type="Proteomes" id="UP000189545"/>
    </source>
</evidence>
<dbReference type="KEGG" id="spsw:Sps_00218"/>
<sequence>MISANENNEFAVNLAGVNICDRHQLMQTLRRTTDPTARVSAGRKCRKISQDWLNTQGFKPVNFAVTGSFSTAMVGELLTAGSLEKGLMPSLYLSDYNQFAPDVLDVNSDFIKAEADYSLCLLDEHIILERLPTPWSLADIQEACEQVLTLCQQGVRQLLEHTRGMAIFNTIPLPLSLQRQMLGSRERNQLSRLWLQFNLDMLAMTELSQRVLVLDMQCLMTGTSRWRDERLAFYAKLPYSDGLMDILIREVSALAASTLGHSKKALILDLDNTLWSGILGDDGVDGIGLDGNPAGEAHLLLQRVIKQFASQGVLLNISSKNDRENVDNVFEKRQDMVLKASDFLHIQANWSPKSQAVADIAESLNIGIDSFVFVDDSSFECEEVQSAHPSLASLQVTGEPAYFAAMLANMNDFLMMSVSAEDKDRPHKYRQETHRQALKASSQDLTSFLESLNIELSLTNAKAEDVPRIANLSQRTNQFNMTTQRLSEAAVIDYLENENKSIWVLRSHDRFGDYGLIGAVLISMTLDTSHIDNMLLSCRVFSRGIEQAAISLLLAQAVASGKTSVTAEFILSHKNQRMATFYPSMGFTTTALTHQPQSALATGTPKSQLFVHTLSEIAPLPGHLTTINEESCNA</sequence>
<dbReference type="InterPro" id="IPR010033">
    <property type="entry name" value="HAD_SF_ppase_IIIC"/>
</dbReference>